<protein>
    <submittedName>
        <fullName evidence="1">Uncharacterized protein</fullName>
    </submittedName>
</protein>
<reference evidence="1 2" key="1">
    <citation type="submission" date="2018-12" db="EMBL/GenBank/DDBJ databases">
        <title>The genome of Variovorax gossypii DSM 100435.</title>
        <authorList>
            <person name="Gao J."/>
            <person name="Sun J."/>
        </authorList>
    </citation>
    <scope>NUCLEOTIDE SEQUENCE [LARGE SCALE GENOMIC DNA]</scope>
    <source>
        <strain evidence="1 2">DSM 100435</strain>
    </source>
</reference>
<keyword evidence="2" id="KW-1185">Reference proteome</keyword>
<comment type="caution">
    <text evidence="1">The sequence shown here is derived from an EMBL/GenBank/DDBJ whole genome shotgun (WGS) entry which is preliminary data.</text>
</comment>
<accession>A0A3S0ICS8</accession>
<dbReference type="AlphaFoldDB" id="A0A3S0ICS8"/>
<evidence type="ECO:0000313" key="1">
    <source>
        <dbReference type="EMBL" id="RTQ33220.1"/>
    </source>
</evidence>
<dbReference type="EMBL" id="RXOE01000004">
    <property type="protein sequence ID" value="RTQ33220.1"/>
    <property type="molecule type" value="Genomic_DNA"/>
</dbReference>
<name>A0A3S0ICS8_9BURK</name>
<dbReference type="Proteomes" id="UP000267418">
    <property type="component" value="Unassembled WGS sequence"/>
</dbReference>
<proteinExistence type="predicted"/>
<sequence length="152" mass="17534">MSLSLNFVDNGTQHNDIVLEWEGKTWVCDSYYLALDDYLLPKVEDVAKVRAVLLRVLEQWLEVLNELHVDEIAFLPYDFSDQYTGWLRCTRRQEGFLVERGWSNVEGWSFAPSRIGSLLRSLDEFRADGSSVELPTEELLESIRKSMARAAS</sequence>
<organism evidence="1 2">
    <name type="scientific">Variovorax gossypii</name>
    <dbReference type="NCBI Taxonomy" id="1679495"/>
    <lineage>
        <taxon>Bacteria</taxon>
        <taxon>Pseudomonadati</taxon>
        <taxon>Pseudomonadota</taxon>
        <taxon>Betaproteobacteria</taxon>
        <taxon>Burkholderiales</taxon>
        <taxon>Comamonadaceae</taxon>
        <taxon>Variovorax</taxon>
    </lineage>
</organism>
<dbReference type="RefSeq" id="WP_170217147.1">
    <property type="nucleotide sequence ID" value="NZ_RXOE01000004.1"/>
</dbReference>
<gene>
    <name evidence="1" type="ORF">EJP69_16945</name>
</gene>
<evidence type="ECO:0000313" key="2">
    <source>
        <dbReference type="Proteomes" id="UP000267418"/>
    </source>
</evidence>